<comment type="caution">
    <text evidence="1">The sequence shown here is derived from an EMBL/GenBank/DDBJ whole genome shotgun (WGS) entry which is preliminary data.</text>
</comment>
<gene>
    <name evidence="1" type="ORF">LEP1GSC194_2329</name>
</gene>
<dbReference type="EMBL" id="ANIK01000066">
    <property type="protein sequence ID" value="EMJ93445.1"/>
    <property type="molecule type" value="Genomic_DNA"/>
</dbReference>
<sequence>MFFYFLLRSYFRFLFFVSHFHPIHRPLVDRLMYVMPFVSNGKGKETFKLQKIHLTMKKMRLIVAILNPKNIFFIWDQIE</sequence>
<dbReference type="AlphaFoldDB" id="M6D4I4"/>
<evidence type="ECO:0000313" key="1">
    <source>
        <dbReference type="EMBL" id="EMJ93445.1"/>
    </source>
</evidence>
<evidence type="ECO:0000313" key="2">
    <source>
        <dbReference type="Proteomes" id="UP000011988"/>
    </source>
</evidence>
<reference evidence="1 2" key="1">
    <citation type="submission" date="2013-01" db="EMBL/GenBank/DDBJ databases">
        <authorList>
            <person name="Harkins D.M."/>
            <person name="Durkin A.S."/>
            <person name="Brinkac L.M."/>
            <person name="Haft D.H."/>
            <person name="Selengut J.D."/>
            <person name="Sanka R."/>
            <person name="DePew J."/>
            <person name="Purushe J."/>
            <person name="Galloway R.L."/>
            <person name="Vinetz J.M."/>
            <person name="Sutton G.G."/>
            <person name="Nierman W.C."/>
            <person name="Fouts D.E."/>
        </authorList>
    </citation>
    <scope>NUCLEOTIDE SEQUENCE [LARGE SCALE GENOMIC DNA]</scope>
    <source>
        <strain evidence="1 2">79601</strain>
    </source>
</reference>
<name>M6D4I4_9LEPT</name>
<accession>M6D4I4</accession>
<protein>
    <submittedName>
        <fullName evidence="1">Uncharacterized protein</fullName>
    </submittedName>
</protein>
<organism evidence="1 2">
    <name type="scientific">Leptospira alstonii serovar Sichuan str. 79601</name>
    <dbReference type="NCBI Taxonomy" id="1218565"/>
    <lineage>
        <taxon>Bacteria</taxon>
        <taxon>Pseudomonadati</taxon>
        <taxon>Spirochaetota</taxon>
        <taxon>Spirochaetia</taxon>
        <taxon>Leptospirales</taxon>
        <taxon>Leptospiraceae</taxon>
        <taxon>Leptospira</taxon>
    </lineage>
</organism>
<proteinExistence type="predicted"/>
<dbReference type="Proteomes" id="UP000011988">
    <property type="component" value="Unassembled WGS sequence"/>
</dbReference>